<accession>A0A7R9EA91</accession>
<name>A0A7R9EA91_9NEOP</name>
<dbReference type="AlphaFoldDB" id="A0A7R9EA91"/>
<protein>
    <submittedName>
        <fullName evidence="1">Uncharacterized protein</fullName>
    </submittedName>
</protein>
<reference evidence="1" key="1">
    <citation type="submission" date="2020-11" db="EMBL/GenBank/DDBJ databases">
        <authorList>
            <person name="Tran Van P."/>
        </authorList>
    </citation>
    <scope>NUCLEOTIDE SEQUENCE</scope>
</reference>
<organism evidence="1">
    <name type="scientific">Timema monikensis</name>
    <dbReference type="NCBI Taxonomy" id="170555"/>
    <lineage>
        <taxon>Eukaryota</taxon>
        <taxon>Metazoa</taxon>
        <taxon>Ecdysozoa</taxon>
        <taxon>Arthropoda</taxon>
        <taxon>Hexapoda</taxon>
        <taxon>Insecta</taxon>
        <taxon>Pterygota</taxon>
        <taxon>Neoptera</taxon>
        <taxon>Polyneoptera</taxon>
        <taxon>Phasmatodea</taxon>
        <taxon>Timematodea</taxon>
        <taxon>Timematoidea</taxon>
        <taxon>Timematidae</taxon>
        <taxon>Timema</taxon>
    </lineage>
</organism>
<evidence type="ECO:0000313" key="1">
    <source>
        <dbReference type="EMBL" id="CAD7430329.1"/>
    </source>
</evidence>
<sequence length="44" mass="5129">MMKVIFAAFAFAWRERKNHFGKITLSSPNQYLNLKHSVIGSLIY</sequence>
<proteinExistence type="predicted"/>
<dbReference type="EMBL" id="OB794452">
    <property type="protein sequence ID" value="CAD7430329.1"/>
    <property type="molecule type" value="Genomic_DNA"/>
</dbReference>
<gene>
    <name evidence="1" type="ORF">TMSB3V08_LOCUS7088</name>
</gene>